<dbReference type="Gene3D" id="2.60.40.3960">
    <property type="entry name" value="Velvet domain"/>
    <property type="match status" value="1"/>
</dbReference>
<evidence type="ECO:0000313" key="7">
    <source>
        <dbReference type="Proteomes" id="UP000193411"/>
    </source>
</evidence>
<evidence type="ECO:0000256" key="1">
    <source>
        <dbReference type="ARBA" id="ARBA00004123"/>
    </source>
</evidence>
<protein>
    <submittedName>
        <fullName evidence="6">Velvet factor</fullName>
    </submittedName>
</protein>
<gene>
    <name evidence="6" type="ORF">BCR44DRAFT_1371903</name>
</gene>
<feature type="domain" description="Velvet" evidence="5">
    <location>
        <begin position="1"/>
        <end position="93"/>
    </location>
</feature>
<dbReference type="InterPro" id="IPR038491">
    <property type="entry name" value="Velvet_dom_sf"/>
</dbReference>
<reference evidence="6 7" key="1">
    <citation type="submission" date="2016-07" db="EMBL/GenBank/DDBJ databases">
        <title>Pervasive Adenine N6-methylation of Active Genes in Fungi.</title>
        <authorList>
            <consortium name="DOE Joint Genome Institute"/>
            <person name="Mondo S.J."/>
            <person name="Dannebaum R.O."/>
            <person name="Kuo R.C."/>
            <person name="Labutti K."/>
            <person name="Haridas S."/>
            <person name="Kuo A."/>
            <person name="Salamov A."/>
            <person name="Ahrendt S.R."/>
            <person name="Lipzen A."/>
            <person name="Sullivan W."/>
            <person name="Andreopoulos W.B."/>
            <person name="Clum A."/>
            <person name="Lindquist E."/>
            <person name="Daum C."/>
            <person name="Ramamoorthy G.K."/>
            <person name="Gryganskyi A."/>
            <person name="Culley D."/>
            <person name="Magnuson J.K."/>
            <person name="James T.Y."/>
            <person name="O'Malley M.A."/>
            <person name="Stajich J.E."/>
            <person name="Spatafora J.W."/>
            <person name="Visel A."/>
            <person name="Grigoriev I.V."/>
        </authorList>
    </citation>
    <scope>NUCLEOTIDE SEQUENCE [LARGE SCALE GENOMIC DNA]</scope>
    <source>
        <strain evidence="6 7">PL171</strain>
    </source>
</reference>
<evidence type="ECO:0000256" key="2">
    <source>
        <dbReference type="ARBA" id="ARBA00023015"/>
    </source>
</evidence>
<dbReference type="Pfam" id="PF11754">
    <property type="entry name" value="Velvet"/>
    <property type="match status" value="1"/>
</dbReference>
<dbReference type="PANTHER" id="PTHR33572">
    <property type="entry name" value="SPORE DEVELOPMENT REGULATOR VOSA"/>
    <property type="match status" value="1"/>
</dbReference>
<dbReference type="EMBL" id="MCFL01000038">
    <property type="protein sequence ID" value="ORZ33197.1"/>
    <property type="molecule type" value="Genomic_DNA"/>
</dbReference>
<dbReference type="InterPro" id="IPR037525">
    <property type="entry name" value="Velvet_dom"/>
</dbReference>
<sequence>ITAGSVVSSMFRLKDLDGEDGAFFVFNDVSVRTEGVFRLCFTLYEVTGLRVRRLLTTYSGDFTIFAPKRFPGLEESTALTRSFADQGLKIRARR</sequence>
<keyword evidence="7" id="KW-1185">Reference proteome</keyword>
<evidence type="ECO:0000256" key="4">
    <source>
        <dbReference type="ARBA" id="ARBA00023242"/>
    </source>
</evidence>
<keyword evidence="2" id="KW-0805">Transcription regulation</keyword>
<evidence type="ECO:0000259" key="5">
    <source>
        <dbReference type="PROSITE" id="PS51821"/>
    </source>
</evidence>
<comment type="subcellular location">
    <subcellularLocation>
        <location evidence="1">Nucleus</location>
    </subcellularLocation>
</comment>
<dbReference type="AlphaFoldDB" id="A0A1Y2HF25"/>
<dbReference type="PROSITE" id="PS51821">
    <property type="entry name" value="VELVET"/>
    <property type="match status" value="1"/>
</dbReference>
<feature type="non-terminal residue" evidence="6">
    <location>
        <position position="1"/>
    </location>
</feature>
<keyword evidence="3" id="KW-0804">Transcription</keyword>
<organism evidence="6 7">
    <name type="scientific">Catenaria anguillulae PL171</name>
    <dbReference type="NCBI Taxonomy" id="765915"/>
    <lineage>
        <taxon>Eukaryota</taxon>
        <taxon>Fungi</taxon>
        <taxon>Fungi incertae sedis</taxon>
        <taxon>Blastocladiomycota</taxon>
        <taxon>Blastocladiomycetes</taxon>
        <taxon>Blastocladiales</taxon>
        <taxon>Catenariaceae</taxon>
        <taxon>Catenaria</taxon>
    </lineage>
</organism>
<evidence type="ECO:0000256" key="3">
    <source>
        <dbReference type="ARBA" id="ARBA00023163"/>
    </source>
</evidence>
<accession>A0A1Y2HF25</accession>
<dbReference type="GO" id="GO:0005634">
    <property type="term" value="C:nucleus"/>
    <property type="evidence" value="ECO:0007669"/>
    <property type="project" value="UniProtKB-SubCell"/>
</dbReference>
<comment type="caution">
    <text evidence="6">The sequence shown here is derived from an EMBL/GenBank/DDBJ whole genome shotgun (WGS) entry which is preliminary data.</text>
</comment>
<dbReference type="Proteomes" id="UP000193411">
    <property type="component" value="Unassembled WGS sequence"/>
</dbReference>
<feature type="non-terminal residue" evidence="6">
    <location>
        <position position="94"/>
    </location>
</feature>
<evidence type="ECO:0000313" key="6">
    <source>
        <dbReference type="EMBL" id="ORZ33197.1"/>
    </source>
</evidence>
<keyword evidence="4" id="KW-0539">Nucleus</keyword>
<proteinExistence type="predicted"/>
<dbReference type="OrthoDB" id="5599552at2759"/>
<dbReference type="STRING" id="765915.A0A1Y2HF25"/>
<name>A0A1Y2HF25_9FUNG</name>
<dbReference type="InterPro" id="IPR021740">
    <property type="entry name" value="Velvet"/>
</dbReference>
<dbReference type="PANTHER" id="PTHR33572:SF18">
    <property type="entry name" value="SPORE DEVELOPMENT REGULATOR VOSA"/>
    <property type="match status" value="1"/>
</dbReference>